<dbReference type="AlphaFoldDB" id="A0A7Y9H114"/>
<dbReference type="CDD" id="cd00531">
    <property type="entry name" value="NTF2_like"/>
    <property type="match status" value="1"/>
</dbReference>
<dbReference type="EMBL" id="JACCBW010000001">
    <property type="protein sequence ID" value="NYE35835.1"/>
    <property type="molecule type" value="Genomic_DNA"/>
</dbReference>
<organism evidence="2 3">
    <name type="scientific">Nocardioides cavernae</name>
    <dbReference type="NCBI Taxonomy" id="1921566"/>
    <lineage>
        <taxon>Bacteria</taxon>
        <taxon>Bacillati</taxon>
        <taxon>Actinomycetota</taxon>
        <taxon>Actinomycetes</taxon>
        <taxon>Propionibacteriales</taxon>
        <taxon>Nocardioidaceae</taxon>
        <taxon>Nocardioides</taxon>
    </lineage>
</organism>
<keyword evidence="3" id="KW-1185">Reference proteome</keyword>
<dbReference type="Gene3D" id="3.10.450.50">
    <property type="match status" value="1"/>
</dbReference>
<feature type="domain" description="SnoaL-like" evidence="1">
    <location>
        <begin position="7"/>
        <end position="128"/>
    </location>
</feature>
<dbReference type="InterPro" id="IPR037401">
    <property type="entry name" value="SnoaL-like"/>
</dbReference>
<proteinExistence type="predicted"/>
<reference evidence="2 3" key="2">
    <citation type="submission" date="2020-08" db="EMBL/GenBank/DDBJ databases">
        <title>The Agave Microbiome: Exploring the role of microbial communities in plant adaptations to desert environments.</title>
        <authorList>
            <person name="Partida-Martinez L.P."/>
        </authorList>
    </citation>
    <scope>NUCLEOTIDE SEQUENCE [LARGE SCALE GENOMIC DNA]</scope>
    <source>
        <strain evidence="2 3">AT2.17</strain>
    </source>
</reference>
<evidence type="ECO:0000313" key="2">
    <source>
        <dbReference type="EMBL" id="NYE35835.1"/>
    </source>
</evidence>
<accession>A0A7Y9H114</accession>
<reference evidence="2 3" key="1">
    <citation type="submission" date="2020-07" db="EMBL/GenBank/DDBJ databases">
        <authorList>
            <person name="Partida-Martinez L."/>
            <person name="Huntemann M."/>
            <person name="Clum A."/>
            <person name="Wang J."/>
            <person name="Palaniappan K."/>
            <person name="Ritter S."/>
            <person name="Chen I.-M."/>
            <person name="Stamatis D."/>
            <person name="Reddy T."/>
            <person name="O'Malley R."/>
            <person name="Daum C."/>
            <person name="Shapiro N."/>
            <person name="Ivanova N."/>
            <person name="Kyrpides N."/>
            <person name="Woyke T."/>
        </authorList>
    </citation>
    <scope>NUCLEOTIDE SEQUENCE [LARGE SCALE GENOMIC DNA]</scope>
    <source>
        <strain evidence="2 3">AT2.17</strain>
    </source>
</reference>
<dbReference type="InterPro" id="IPR032710">
    <property type="entry name" value="NTF2-like_dom_sf"/>
</dbReference>
<sequence length="161" mass="17372">MRGDEVALTSAAQHLLARYAWAIDDCDYGSLRGVFTPDVDADYGTFACTGVDALVERMEEIHRGLRTTQHLVGSVLARPVGDGSAHVRSHVRATLVRGGGEAGRVEVAATYRDVVVPTPGGHLISERRVEGRWIGGERSILPWFHARTPGTTPSSPDDRGN</sequence>
<gene>
    <name evidence="2" type="ORF">F4692_000939</name>
</gene>
<dbReference type="Proteomes" id="UP000549911">
    <property type="component" value="Unassembled WGS sequence"/>
</dbReference>
<dbReference type="Pfam" id="PF13577">
    <property type="entry name" value="SnoaL_4"/>
    <property type="match status" value="1"/>
</dbReference>
<evidence type="ECO:0000313" key="3">
    <source>
        <dbReference type="Proteomes" id="UP000549911"/>
    </source>
</evidence>
<evidence type="ECO:0000259" key="1">
    <source>
        <dbReference type="Pfam" id="PF13577"/>
    </source>
</evidence>
<dbReference type="SUPFAM" id="SSF54427">
    <property type="entry name" value="NTF2-like"/>
    <property type="match status" value="1"/>
</dbReference>
<dbReference type="RefSeq" id="WP_179618442.1">
    <property type="nucleotide sequence ID" value="NZ_JACCBW010000001.1"/>
</dbReference>
<comment type="caution">
    <text evidence="2">The sequence shown here is derived from an EMBL/GenBank/DDBJ whole genome shotgun (WGS) entry which is preliminary data.</text>
</comment>
<name>A0A7Y9H114_9ACTN</name>
<protein>
    <recommendedName>
        <fullName evidence="1">SnoaL-like domain-containing protein</fullName>
    </recommendedName>
</protein>